<protein>
    <recommendedName>
        <fullName evidence="6">Autophagy-related protein 27</fullName>
    </recommendedName>
</protein>
<keyword evidence="12" id="KW-0072">Autophagy</keyword>
<feature type="compositionally biased region" description="Basic and acidic residues" evidence="18">
    <location>
        <begin position="337"/>
        <end position="359"/>
    </location>
</feature>
<evidence type="ECO:0000256" key="11">
    <source>
        <dbReference type="ARBA" id="ARBA00022989"/>
    </source>
</evidence>
<evidence type="ECO:0000259" key="21">
    <source>
        <dbReference type="PROSITE" id="PS51914"/>
    </source>
</evidence>
<comment type="subcellular location">
    <subcellularLocation>
        <location evidence="2">Cytoplasmic vesicle membrane</location>
        <topology evidence="2">Single-pass type I membrane protein</topology>
    </subcellularLocation>
    <subcellularLocation>
        <location evidence="4">Golgi apparatus membrane</location>
        <topology evidence="4">Single-pass type I membrane protein</topology>
    </subcellularLocation>
    <subcellularLocation>
        <location evidence="1">Mitochondrion membrane</location>
        <topology evidence="1">Single-pass membrane protein</topology>
    </subcellularLocation>
    <subcellularLocation>
        <location evidence="3">Preautophagosomal structure membrane</location>
        <topology evidence="3">Single-pass type I membrane protein</topology>
    </subcellularLocation>
</comment>
<dbReference type="PANTHER" id="PTHR15071">
    <property type="entry name" value="MANNOSE-6-PHOSPHATE RECEPTOR FAMILY MEMBER"/>
    <property type="match status" value="1"/>
</dbReference>
<keyword evidence="8 19" id="KW-0812">Transmembrane</keyword>
<dbReference type="GO" id="GO:0005770">
    <property type="term" value="C:late endosome"/>
    <property type="evidence" value="ECO:0007669"/>
    <property type="project" value="TreeGrafter"/>
</dbReference>
<reference evidence="22" key="1">
    <citation type="submission" date="2018-04" db="EMBL/GenBank/DDBJ databases">
        <title>Whole genome sequencing of Hypsizygus marmoreus.</title>
        <authorList>
            <person name="Choi I.-G."/>
            <person name="Min B."/>
            <person name="Kim J.-G."/>
            <person name="Kim S."/>
            <person name="Oh Y.-L."/>
            <person name="Kong W.-S."/>
            <person name="Park H."/>
            <person name="Jeong J."/>
            <person name="Song E.-S."/>
        </authorList>
    </citation>
    <scope>NUCLEOTIDE SEQUENCE [LARGE SCALE GENOMIC DNA]</scope>
    <source>
        <strain evidence="22">51987-8</strain>
    </source>
</reference>
<keyword evidence="9 20" id="KW-0732">Signal</keyword>
<organism evidence="22 23">
    <name type="scientific">Hypsizygus marmoreus</name>
    <name type="common">White beech mushroom</name>
    <name type="synonym">Agaricus marmoreus</name>
    <dbReference type="NCBI Taxonomy" id="39966"/>
    <lineage>
        <taxon>Eukaryota</taxon>
        <taxon>Fungi</taxon>
        <taxon>Dikarya</taxon>
        <taxon>Basidiomycota</taxon>
        <taxon>Agaricomycotina</taxon>
        <taxon>Agaricomycetes</taxon>
        <taxon>Agaricomycetidae</taxon>
        <taxon>Agaricales</taxon>
        <taxon>Tricholomatineae</taxon>
        <taxon>Lyophyllaceae</taxon>
        <taxon>Hypsizygus</taxon>
    </lineage>
</organism>
<dbReference type="InterPro" id="IPR018939">
    <property type="entry name" value="Autophagy-rel_prot_27"/>
</dbReference>
<evidence type="ECO:0000256" key="5">
    <source>
        <dbReference type="ARBA" id="ARBA00005363"/>
    </source>
</evidence>
<dbReference type="SUPFAM" id="SSF50911">
    <property type="entry name" value="Mannose 6-phosphate receptor domain"/>
    <property type="match status" value="1"/>
</dbReference>
<dbReference type="EMBL" id="LUEZ02000143">
    <property type="protein sequence ID" value="RDB15728.1"/>
    <property type="molecule type" value="Genomic_DNA"/>
</dbReference>
<feature type="region of interest" description="Disordered" evidence="18">
    <location>
        <begin position="273"/>
        <end position="416"/>
    </location>
</feature>
<evidence type="ECO:0000313" key="23">
    <source>
        <dbReference type="Proteomes" id="UP000076154"/>
    </source>
</evidence>
<evidence type="ECO:0000256" key="19">
    <source>
        <dbReference type="SAM" id="Phobius"/>
    </source>
</evidence>
<evidence type="ECO:0000256" key="18">
    <source>
        <dbReference type="SAM" id="MobiDB-lite"/>
    </source>
</evidence>
<dbReference type="OrthoDB" id="4504960at2759"/>
<keyword evidence="13" id="KW-0333">Golgi apparatus</keyword>
<evidence type="ECO:0000313" key="22">
    <source>
        <dbReference type="EMBL" id="RDB15728.1"/>
    </source>
</evidence>
<evidence type="ECO:0000256" key="15">
    <source>
        <dbReference type="ARBA" id="ARBA00023136"/>
    </source>
</evidence>
<feature type="compositionally biased region" description="Polar residues" evidence="18">
    <location>
        <begin position="279"/>
        <end position="292"/>
    </location>
</feature>
<dbReference type="GO" id="GO:0007034">
    <property type="term" value="P:vacuolar transport"/>
    <property type="evidence" value="ECO:0007669"/>
    <property type="project" value="TreeGrafter"/>
</dbReference>
<feature type="domain" description="MRH" evidence="21">
    <location>
        <begin position="20"/>
        <end position="170"/>
    </location>
</feature>
<keyword evidence="11 19" id="KW-1133">Transmembrane helix</keyword>
<feature type="transmembrane region" description="Helical" evidence="19">
    <location>
        <begin position="176"/>
        <end position="197"/>
    </location>
</feature>
<dbReference type="GO" id="GO:0031966">
    <property type="term" value="C:mitochondrial membrane"/>
    <property type="evidence" value="ECO:0007669"/>
    <property type="project" value="UniProtKB-SubCell"/>
</dbReference>
<dbReference type="GO" id="GO:0006914">
    <property type="term" value="P:autophagy"/>
    <property type="evidence" value="ECO:0007669"/>
    <property type="project" value="UniProtKB-KW"/>
</dbReference>
<evidence type="ECO:0000256" key="2">
    <source>
        <dbReference type="ARBA" id="ARBA00004358"/>
    </source>
</evidence>
<feature type="signal peptide" evidence="20">
    <location>
        <begin position="1"/>
        <end position="16"/>
    </location>
</feature>
<feature type="compositionally biased region" description="Acidic residues" evidence="18">
    <location>
        <begin position="360"/>
        <end position="370"/>
    </location>
</feature>
<evidence type="ECO:0000256" key="3">
    <source>
        <dbReference type="ARBA" id="ARBA00004472"/>
    </source>
</evidence>
<dbReference type="GO" id="GO:0015031">
    <property type="term" value="P:protein transport"/>
    <property type="evidence" value="ECO:0007669"/>
    <property type="project" value="UniProtKB-KW"/>
</dbReference>
<dbReference type="Gene3D" id="2.70.130.10">
    <property type="entry name" value="Mannose-6-phosphate receptor binding domain"/>
    <property type="match status" value="1"/>
</dbReference>
<evidence type="ECO:0000256" key="7">
    <source>
        <dbReference type="ARBA" id="ARBA00022448"/>
    </source>
</evidence>
<dbReference type="InterPro" id="IPR009011">
    <property type="entry name" value="Man6P_isomerase_rcpt-bd_dom_sf"/>
</dbReference>
<sequence length="416" mass="44008">MLWPALLVLGALGCLAVDEKPCALHNDGKYYDLSPLKASKDYEFQTPGGHLFVINVCKRPVRETFGLKDANNAEIGGFVRRDHGDFSIGALNTTLSVEESRPRITLTDGSLCKSKSGENHIRASTVVEFVCDTSVFGSGSPRLVAQLPPGNDDDACAFFIEWRTHVACPTNEPGGAWGFFAFLIALIISLALLYLVLGTLYNRFVLRLRGVDQIPQFSVEAMKYHVNEAVDWIKDVASGLSAGRGGGYSRMPAGAPAFPSEAGGGFTLGGSGSAGMNPVSHQTQVASATAGGNNEFVRPQAARTGSGTGRINPVSHQAQQTPTLSTSSVSPPPPPPAKKEKLRPKPFDLESTMQEREFMLGDDDDEEEGQDLGASKPTAPVPPPTAPQASEAGPGPGVSAAAFRGRDMGPEGVTRL</sequence>
<evidence type="ECO:0000256" key="20">
    <source>
        <dbReference type="SAM" id="SignalP"/>
    </source>
</evidence>
<evidence type="ECO:0000256" key="8">
    <source>
        <dbReference type="ARBA" id="ARBA00022692"/>
    </source>
</evidence>
<dbReference type="GO" id="GO:0034045">
    <property type="term" value="C:phagophore assembly site membrane"/>
    <property type="evidence" value="ECO:0007669"/>
    <property type="project" value="UniProtKB-SubCell"/>
</dbReference>
<dbReference type="Proteomes" id="UP000076154">
    <property type="component" value="Unassembled WGS sequence"/>
</dbReference>
<dbReference type="InParanoid" id="A0A369J150"/>
<evidence type="ECO:0000256" key="10">
    <source>
        <dbReference type="ARBA" id="ARBA00022927"/>
    </source>
</evidence>
<keyword evidence="17" id="KW-0968">Cytoplasmic vesicle</keyword>
<keyword evidence="23" id="KW-1185">Reference proteome</keyword>
<dbReference type="STRING" id="39966.A0A369J150"/>
<dbReference type="GO" id="GO:0010008">
    <property type="term" value="C:endosome membrane"/>
    <property type="evidence" value="ECO:0007669"/>
    <property type="project" value="UniProtKB-SubCell"/>
</dbReference>
<keyword evidence="7" id="KW-0813">Transport</keyword>
<dbReference type="InterPro" id="IPR044865">
    <property type="entry name" value="MRH_dom"/>
</dbReference>
<comment type="caution">
    <text evidence="22">The sequence shown here is derived from an EMBL/GenBank/DDBJ whole genome shotgun (WGS) entry which is preliminary data.</text>
</comment>
<keyword evidence="14" id="KW-0496">Mitochondrion</keyword>
<dbReference type="AlphaFoldDB" id="A0A369J150"/>
<evidence type="ECO:0000256" key="1">
    <source>
        <dbReference type="ARBA" id="ARBA00004304"/>
    </source>
</evidence>
<dbReference type="PROSITE" id="PS51914">
    <property type="entry name" value="MRH"/>
    <property type="match status" value="1"/>
</dbReference>
<keyword evidence="16" id="KW-1015">Disulfide bond</keyword>
<keyword evidence="10" id="KW-0653">Protein transport</keyword>
<evidence type="ECO:0000256" key="9">
    <source>
        <dbReference type="ARBA" id="ARBA00022729"/>
    </source>
</evidence>
<dbReference type="GO" id="GO:0000139">
    <property type="term" value="C:Golgi membrane"/>
    <property type="evidence" value="ECO:0007669"/>
    <property type="project" value="UniProtKB-SubCell"/>
</dbReference>
<evidence type="ECO:0000256" key="4">
    <source>
        <dbReference type="ARBA" id="ARBA00004614"/>
    </source>
</evidence>
<dbReference type="Pfam" id="PF09451">
    <property type="entry name" value="ATG27"/>
    <property type="match status" value="1"/>
</dbReference>
<evidence type="ECO:0000256" key="17">
    <source>
        <dbReference type="ARBA" id="ARBA00023329"/>
    </source>
</evidence>
<name>A0A369J150_HYPMA</name>
<evidence type="ECO:0000256" key="12">
    <source>
        <dbReference type="ARBA" id="ARBA00023006"/>
    </source>
</evidence>
<keyword evidence="15 19" id="KW-0472">Membrane</keyword>
<dbReference type="PANTHER" id="PTHR15071:SF0">
    <property type="entry name" value="MANNOSE 6-PHOSPHATE RECEPTOR-LIKE PROTEIN 1"/>
    <property type="match status" value="1"/>
</dbReference>
<evidence type="ECO:0000256" key="13">
    <source>
        <dbReference type="ARBA" id="ARBA00023034"/>
    </source>
</evidence>
<evidence type="ECO:0000256" key="6">
    <source>
        <dbReference type="ARBA" id="ARBA00013776"/>
    </source>
</evidence>
<evidence type="ECO:0000256" key="14">
    <source>
        <dbReference type="ARBA" id="ARBA00023128"/>
    </source>
</evidence>
<feature type="chain" id="PRO_5016760387" description="Autophagy-related protein 27" evidence="20">
    <location>
        <begin position="17"/>
        <end position="416"/>
    </location>
</feature>
<proteinExistence type="inferred from homology"/>
<accession>A0A369J150</accession>
<comment type="similarity">
    <text evidence="5">Belongs to the ATG27 family.</text>
</comment>
<evidence type="ECO:0000256" key="16">
    <source>
        <dbReference type="ARBA" id="ARBA00023157"/>
    </source>
</evidence>
<gene>
    <name evidence="22" type="ORF">Hypma_003964</name>
</gene>